<sequence length="420" mass="47465">MAEVEDKESTSSWASTGTWASSTRASWPAVFCVPQFSYDAELKLQQANSVYVANAITLTPEPKLKSAILNGLVEEIVRYKVYATDKEMEQVAHSLIKKHPCLTEPGSVTGCAGWKTSVKYKLANYRTRLRRLGCPEVTVNSLKLKPSGKSSAAYGVKKPKRAEVNFCPTYPSGETEESLENMRKSLLSDVKKKNNREAVKMKMEKTFAYRRHEVVQNAPMVDDFMTRWPALFEVSEVNAEFKRITTIPLQSKFMSQLDVYSEKLLKMFQERGGELGRRLKSVMAPICDGDLDVRRACILKAVCVYLGEDSDNLVKEYVGLDERSKTAIEETTVGIYVIKDHAASVEPEDTGIVLEGVKVLWDLENVAFAVTMLFGLMYAMNLSYPVELRYTFEVFQKIFMEMNGDKLSNKALSFKNRLFQ</sequence>
<comment type="caution">
    <text evidence="1">The sequence shown here is derived from an EMBL/GenBank/DDBJ whole genome shotgun (WGS) entry which is preliminary data.</text>
</comment>
<gene>
    <name evidence="1" type="ORF">DPEC_G00219530</name>
</gene>
<organism evidence="1 2">
    <name type="scientific">Dallia pectoralis</name>
    <name type="common">Alaska blackfish</name>
    <dbReference type="NCBI Taxonomy" id="75939"/>
    <lineage>
        <taxon>Eukaryota</taxon>
        <taxon>Metazoa</taxon>
        <taxon>Chordata</taxon>
        <taxon>Craniata</taxon>
        <taxon>Vertebrata</taxon>
        <taxon>Euteleostomi</taxon>
        <taxon>Actinopterygii</taxon>
        <taxon>Neopterygii</taxon>
        <taxon>Teleostei</taxon>
        <taxon>Protacanthopterygii</taxon>
        <taxon>Esociformes</taxon>
        <taxon>Umbridae</taxon>
        <taxon>Dallia</taxon>
    </lineage>
</organism>
<proteinExistence type="predicted"/>
<reference evidence="1" key="1">
    <citation type="submission" date="2021-05" db="EMBL/GenBank/DDBJ databases">
        <authorList>
            <person name="Pan Q."/>
            <person name="Jouanno E."/>
            <person name="Zahm M."/>
            <person name="Klopp C."/>
            <person name="Cabau C."/>
            <person name="Louis A."/>
            <person name="Berthelot C."/>
            <person name="Parey E."/>
            <person name="Roest Crollius H."/>
            <person name="Montfort J."/>
            <person name="Robinson-Rechavi M."/>
            <person name="Bouchez O."/>
            <person name="Lampietro C."/>
            <person name="Lopez Roques C."/>
            <person name="Donnadieu C."/>
            <person name="Postlethwait J."/>
            <person name="Bobe J."/>
            <person name="Dillon D."/>
            <person name="Chandos A."/>
            <person name="von Hippel F."/>
            <person name="Guiguen Y."/>
        </authorList>
    </citation>
    <scope>NUCLEOTIDE SEQUENCE</scope>
    <source>
        <strain evidence="1">YG-Jan2019</strain>
    </source>
</reference>
<evidence type="ECO:0000313" key="1">
    <source>
        <dbReference type="EMBL" id="KAJ7998142.1"/>
    </source>
</evidence>
<dbReference type="EMBL" id="CM055745">
    <property type="protein sequence ID" value="KAJ7998142.1"/>
    <property type="molecule type" value="Genomic_DNA"/>
</dbReference>
<accession>A0ACC2G3E0</accession>
<name>A0ACC2G3E0_DALPE</name>
<dbReference type="Proteomes" id="UP001157502">
    <property type="component" value="Chromosome 18"/>
</dbReference>
<protein>
    <submittedName>
        <fullName evidence="1">Uncharacterized protein</fullName>
    </submittedName>
</protein>
<evidence type="ECO:0000313" key="2">
    <source>
        <dbReference type="Proteomes" id="UP001157502"/>
    </source>
</evidence>
<keyword evidence="2" id="KW-1185">Reference proteome</keyword>